<dbReference type="PANTHER" id="PTHR46599">
    <property type="entry name" value="PIGGYBAC TRANSPOSABLE ELEMENT-DERIVED PROTEIN 4"/>
    <property type="match status" value="1"/>
</dbReference>
<evidence type="ECO:0000256" key="1">
    <source>
        <dbReference type="SAM" id="MobiDB-lite"/>
    </source>
</evidence>
<sequence>MDFLVIDGKKYTEEQVRELFLNGEDDGDISDTPTIDSNHDSEEEYTIDDDADVAEVDDQAEQVPVDDLDFHASAENSSDSDSSSDLPLSSVGYVYGKNRYKWSKRAPTLGRTRRHNIITHLPGLKAAARNLQDKNPVNYWSLLITDEMISTIVDCTNEKITDLSSTYGETASFVNFTDSVEMKAFFGLLYLTSAFKSNHEDVEGLFASDGTGKSQNVHPNPRKLSVPTLSVLSLIDPVKNTNRNITADNWFTSIELVEELRKNQLTYVGT</sequence>
<feature type="domain" description="PiggyBac transposable element-derived protein" evidence="2">
    <location>
        <begin position="135"/>
        <end position="208"/>
    </location>
</feature>
<dbReference type="Pfam" id="PF13843">
    <property type="entry name" value="DDE_Tnp_1_7"/>
    <property type="match status" value="2"/>
</dbReference>
<feature type="region of interest" description="Disordered" evidence="1">
    <location>
        <begin position="21"/>
        <end position="42"/>
    </location>
</feature>
<comment type="caution">
    <text evidence="3">The sequence shown here is derived from an EMBL/GenBank/DDBJ whole genome shotgun (WGS) entry which is preliminary data.</text>
</comment>
<dbReference type="InterPro" id="IPR029526">
    <property type="entry name" value="PGBD"/>
</dbReference>
<dbReference type="PANTHER" id="PTHR46599:SF3">
    <property type="entry name" value="PIGGYBAC TRANSPOSABLE ELEMENT-DERIVED PROTEIN 4"/>
    <property type="match status" value="1"/>
</dbReference>
<keyword evidence="4" id="KW-1185">Reference proteome</keyword>
<dbReference type="Proteomes" id="UP000327044">
    <property type="component" value="Unassembled WGS sequence"/>
</dbReference>
<gene>
    <name evidence="3" type="ORF">PPYR_14896</name>
</gene>
<evidence type="ECO:0000259" key="2">
    <source>
        <dbReference type="Pfam" id="PF13843"/>
    </source>
</evidence>
<reference evidence="3 4" key="1">
    <citation type="journal article" date="2018" name="Elife">
        <title>Firefly genomes illuminate parallel origins of bioluminescence in beetles.</title>
        <authorList>
            <person name="Fallon T.R."/>
            <person name="Lower S.E."/>
            <person name="Chang C.H."/>
            <person name="Bessho-Uehara M."/>
            <person name="Martin G.J."/>
            <person name="Bewick A.J."/>
            <person name="Behringer M."/>
            <person name="Debat H.J."/>
            <person name="Wong I."/>
            <person name="Day J.C."/>
            <person name="Suvorov A."/>
            <person name="Silva C.J."/>
            <person name="Stanger-Hall K.F."/>
            <person name="Hall D.W."/>
            <person name="Schmitz R.J."/>
            <person name="Nelson D.R."/>
            <person name="Lewis S.M."/>
            <person name="Shigenobu S."/>
            <person name="Bybee S.M."/>
            <person name="Larracuente A.M."/>
            <person name="Oba Y."/>
            <person name="Weng J.K."/>
        </authorList>
    </citation>
    <scope>NUCLEOTIDE SEQUENCE [LARGE SCALE GENOMIC DNA]</scope>
    <source>
        <strain evidence="3">1611_PpyrPB1</strain>
        <tissue evidence="3">Whole body</tissue>
    </source>
</reference>
<feature type="domain" description="PiggyBac transposable element-derived protein" evidence="2">
    <location>
        <begin position="212"/>
        <end position="270"/>
    </location>
</feature>
<dbReference type="AlphaFoldDB" id="A0A5N4A013"/>
<protein>
    <recommendedName>
        <fullName evidence="2">PiggyBac transposable element-derived protein domain-containing protein</fullName>
    </recommendedName>
</protein>
<feature type="non-terminal residue" evidence="3">
    <location>
        <position position="270"/>
    </location>
</feature>
<name>A0A5N4A013_PHOPY</name>
<evidence type="ECO:0000313" key="4">
    <source>
        <dbReference type="Proteomes" id="UP000327044"/>
    </source>
</evidence>
<accession>A0A5N4A013</accession>
<dbReference type="InParanoid" id="A0A5N4A013"/>
<proteinExistence type="predicted"/>
<dbReference type="EMBL" id="VVIM01000942">
    <property type="protein sequence ID" value="KAB0790660.1"/>
    <property type="molecule type" value="Genomic_DNA"/>
</dbReference>
<evidence type="ECO:0000313" key="3">
    <source>
        <dbReference type="EMBL" id="KAB0790660.1"/>
    </source>
</evidence>
<organism evidence="3 4">
    <name type="scientific">Photinus pyralis</name>
    <name type="common">Common eastern firefly</name>
    <name type="synonym">Lampyris pyralis</name>
    <dbReference type="NCBI Taxonomy" id="7054"/>
    <lineage>
        <taxon>Eukaryota</taxon>
        <taxon>Metazoa</taxon>
        <taxon>Ecdysozoa</taxon>
        <taxon>Arthropoda</taxon>
        <taxon>Hexapoda</taxon>
        <taxon>Insecta</taxon>
        <taxon>Pterygota</taxon>
        <taxon>Neoptera</taxon>
        <taxon>Endopterygota</taxon>
        <taxon>Coleoptera</taxon>
        <taxon>Polyphaga</taxon>
        <taxon>Elateriformia</taxon>
        <taxon>Elateroidea</taxon>
        <taxon>Lampyridae</taxon>
        <taxon>Lampyrinae</taxon>
        <taxon>Photinus</taxon>
    </lineage>
</organism>